<organism evidence="1 2">
    <name type="scientific">Azospirillum argentinense</name>
    <dbReference type="NCBI Taxonomy" id="2970906"/>
    <lineage>
        <taxon>Bacteria</taxon>
        <taxon>Pseudomonadati</taxon>
        <taxon>Pseudomonadota</taxon>
        <taxon>Alphaproteobacteria</taxon>
        <taxon>Rhodospirillales</taxon>
        <taxon>Azospirillaceae</taxon>
        <taxon>Azospirillum</taxon>
    </lineage>
</organism>
<name>A0ABW8VEB9_9PROT</name>
<comment type="caution">
    <text evidence="1">The sequence shown here is derived from an EMBL/GenBank/DDBJ whole genome shotgun (WGS) entry which is preliminary data.</text>
</comment>
<dbReference type="EMBL" id="JBJLSN010000055">
    <property type="protein sequence ID" value="MFL7904711.1"/>
    <property type="molecule type" value="Genomic_DNA"/>
</dbReference>
<gene>
    <name evidence="1" type="ORF">ACJ41P_26525</name>
</gene>
<accession>A0ABW8VEB9</accession>
<dbReference type="Proteomes" id="UP001628281">
    <property type="component" value="Unassembled WGS sequence"/>
</dbReference>
<dbReference type="RefSeq" id="WP_407825462.1">
    <property type="nucleotide sequence ID" value="NZ_JBJLSN010000055.1"/>
</dbReference>
<evidence type="ECO:0000313" key="2">
    <source>
        <dbReference type="Proteomes" id="UP001628281"/>
    </source>
</evidence>
<sequence>MLSDDLRNLRGVFSRRVAMFDGQVFLDARQADAVVNLLDDLTDRAERLEQAVVPSCARALPDGVIDLNAERRRRAATPAGGSAA</sequence>
<evidence type="ECO:0000313" key="1">
    <source>
        <dbReference type="EMBL" id="MFL7904711.1"/>
    </source>
</evidence>
<reference evidence="1 2" key="1">
    <citation type="submission" date="2024-11" db="EMBL/GenBank/DDBJ databases">
        <title>Draft genome sequences of two bacteria associated to sugarcane roots in Colombia.</title>
        <authorList>
            <person name="Pardo-Diaz S."/>
            <person name="Masmela-Mendoza J."/>
            <person name="Delgadillo-Duran P."/>
            <person name="Bautista E.J."/>
            <person name="Rojas-Tapias D.F."/>
        </authorList>
    </citation>
    <scope>NUCLEOTIDE SEQUENCE [LARGE SCALE GENOMIC DNA]</scope>
    <source>
        <strain evidence="1 2">Ap18</strain>
    </source>
</reference>
<proteinExistence type="predicted"/>
<protein>
    <submittedName>
        <fullName evidence="1">Uncharacterized protein</fullName>
    </submittedName>
</protein>
<keyword evidence="2" id="KW-1185">Reference proteome</keyword>